<proteinExistence type="predicted"/>
<dbReference type="SUPFAM" id="SSF143011">
    <property type="entry name" value="RelE-like"/>
    <property type="match status" value="1"/>
</dbReference>
<keyword evidence="2" id="KW-1185">Reference proteome</keyword>
<organism evidence="1 2">
    <name type="scientific">Thioploca ingrica</name>
    <dbReference type="NCBI Taxonomy" id="40754"/>
    <lineage>
        <taxon>Bacteria</taxon>
        <taxon>Pseudomonadati</taxon>
        <taxon>Pseudomonadota</taxon>
        <taxon>Gammaproteobacteria</taxon>
        <taxon>Thiotrichales</taxon>
        <taxon>Thiotrichaceae</taxon>
        <taxon>Thioploca</taxon>
    </lineage>
</organism>
<evidence type="ECO:0000313" key="1">
    <source>
        <dbReference type="EMBL" id="BAP56939.1"/>
    </source>
</evidence>
<reference evidence="1 2" key="1">
    <citation type="journal article" date="2014" name="ISME J.">
        <title>Ecophysiology of Thioploca ingrica as revealed by the complete genome sequence supplemented with proteomic evidence.</title>
        <authorList>
            <person name="Kojima H."/>
            <person name="Ogura Y."/>
            <person name="Yamamoto N."/>
            <person name="Togashi T."/>
            <person name="Mori H."/>
            <person name="Watanabe T."/>
            <person name="Nemoto F."/>
            <person name="Kurokawa K."/>
            <person name="Hayashi T."/>
            <person name="Fukui M."/>
        </authorList>
    </citation>
    <scope>NUCLEOTIDE SEQUENCE [LARGE SCALE GENOMIC DNA]</scope>
</reference>
<dbReference type="HOGENOM" id="CLU_2178640_0_0_6"/>
<dbReference type="EMBL" id="AP014633">
    <property type="protein sequence ID" value="BAP56939.1"/>
    <property type="molecule type" value="Genomic_DNA"/>
</dbReference>
<dbReference type="AlphaFoldDB" id="A0A090AHY9"/>
<name>A0A090AHY9_9GAMM</name>
<protein>
    <submittedName>
        <fullName evidence="1">Uncharacterized protein</fullName>
    </submittedName>
</protein>
<dbReference type="OrthoDB" id="5516345at2"/>
<accession>A0A090AHY9</accession>
<sequence length="109" mass="12880">MTDYQAIYEQRFVKNLQRYLSLRKRIKQRIEKILVNPYLNTELLADASGGLNLQGCRSARVDYNFRLIFVICAECRKILECEYCFCDDLSNNTIIFLTVGPHERAYEMK</sequence>
<gene>
    <name evidence="1" type="ORF">THII_2642</name>
</gene>
<evidence type="ECO:0000313" key="2">
    <source>
        <dbReference type="Proteomes" id="UP000031623"/>
    </source>
</evidence>
<dbReference type="InterPro" id="IPR035093">
    <property type="entry name" value="RelE/ParE_toxin_dom_sf"/>
</dbReference>
<dbReference type="KEGG" id="tig:THII_2642"/>
<dbReference type="Proteomes" id="UP000031623">
    <property type="component" value="Chromosome"/>
</dbReference>